<organism evidence="1 2">
    <name type="scientific">Romanomermis culicivorax</name>
    <name type="common">Nematode worm</name>
    <dbReference type="NCBI Taxonomy" id="13658"/>
    <lineage>
        <taxon>Eukaryota</taxon>
        <taxon>Metazoa</taxon>
        <taxon>Ecdysozoa</taxon>
        <taxon>Nematoda</taxon>
        <taxon>Enoplea</taxon>
        <taxon>Dorylaimia</taxon>
        <taxon>Mermithida</taxon>
        <taxon>Mermithoidea</taxon>
        <taxon>Mermithidae</taxon>
        <taxon>Romanomermis</taxon>
    </lineage>
</organism>
<proteinExistence type="predicted"/>
<keyword evidence="1" id="KW-1185">Reference proteome</keyword>
<protein>
    <submittedName>
        <fullName evidence="2">Uncharacterized protein</fullName>
    </submittedName>
</protein>
<name>A0A915JG84_ROMCU</name>
<dbReference type="Proteomes" id="UP000887565">
    <property type="component" value="Unplaced"/>
</dbReference>
<accession>A0A915JG84</accession>
<sequence>MIVAKKLKEIYSIYQKQGRLLVHAHIRAKFRTLHFRKLNIQGRDSPLLYESSTPLFNFSALLSALRTANSKSVLGT</sequence>
<reference evidence="2" key="1">
    <citation type="submission" date="2022-11" db="UniProtKB">
        <authorList>
            <consortium name="WormBaseParasite"/>
        </authorList>
    </citation>
    <scope>IDENTIFICATION</scope>
</reference>
<evidence type="ECO:0000313" key="1">
    <source>
        <dbReference type="Proteomes" id="UP000887565"/>
    </source>
</evidence>
<evidence type="ECO:0000313" key="2">
    <source>
        <dbReference type="WBParaSite" id="nRc.2.0.1.t24922-RA"/>
    </source>
</evidence>
<dbReference type="WBParaSite" id="nRc.2.0.1.t24922-RA">
    <property type="protein sequence ID" value="nRc.2.0.1.t24922-RA"/>
    <property type="gene ID" value="nRc.2.0.1.g24922"/>
</dbReference>
<dbReference type="AlphaFoldDB" id="A0A915JG84"/>